<organism evidence="1 2">
    <name type="scientific">Methylomagnum ishizawai</name>
    <dbReference type="NCBI Taxonomy" id="1760988"/>
    <lineage>
        <taxon>Bacteria</taxon>
        <taxon>Pseudomonadati</taxon>
        <taxon>Pseudomonadota</taxon>
        <taxon>Gammaproteobacteria</taxon>
        <taxon>Methylococcales</taxon>
        <taxon>Methylococcaceae</taxon>
        <taxon>Methylomagnum</taxon>
    </lineage>
</organism>
<evidence type="ECO:0008006" key="3">
    <source>
        <dbReference type="Google" id="ProtNLM"/>
    </source>
</evidence>
<accession>A0A1Y6CTS3</accession>
<protein>
    <recommendedName>
        <fullName evidence="3">MetA-pathway of phenol degradation</fullName>
    </recommendedName>
</protein>
<keyword evidence="2" id="KW-1185">Reference proteome</keyword>
<evidence type="ECO:0000313" key="2">
    <source>
        <dbReference type="Proteomes" id="UP000192923"/>
    </source>
</evidence>
<dbReference type="RefSeq" id="WP_085211093.1">
    <property type="nucleotide sequence ID" value="NZ_FXAM01000001.1"/>
</dbReference>
<proteinExistence type="predicted"/>
<gene>
    <name evidence="1" type="ORF">SAMN02949497_1351</name>
</gene>
<name>A0A1Y6CTS3_9GAMM</name>
<sequence length="257" mass="28456">MKLIHMGCIATLLGLSGPPPCAIADESPEDWRVKGSDPQEMISRLELRYEYLDLPAGEYLNQLYFHGDYAPNDNMAFGLQLPVAFGGDATTKTQAGIGDIAVGGRGKLTFGESMAWINGVDLWFDTASHEVLGAGWNQIVPSTVLTYWPNRRLLVWTMYKYTGSFGDGRDKPPISESLFQWGGLYNFPGGYWLLLTPGVALNHEQGDQASLFLEGEVGKVVAPGVEFWMRGGDHLFGIGRDERMGWKAETGIRYLFH</sequence>
<dbReference type="Proteomes" id="UP000192923">
    <property type="component" value="Unassembled WGS sequence"/>
</dbReference>
<reference evidence="1 2" key="1">
    <citation type="submission" date="2016-12" db="EMBL/GenBank/DDBJ databases">
        <authorList>
            <person name="Song W.-J."/>
            <person name="Kurnit D.M."/>
        </authorList>
    </citation>
    <scope>NUCLEOTIDE SEQUENCE [LARGE SCALE GENOMIC DNA]</scope>
    <source>
        <strain evidence="1 2">175</strain>
    </source>
</reference>
<dbReference type="AlphaFoldDB" id="A0A1Y6CTS3"/>
<dbReference type="EMBL" id="FXAM01000001">
    <property type="protein sequence ID" value="SMF94049.1"/>
    <property type="molecule type" value="Genomic_DNA"/>
</dbReference>
<evidence type="ECO:0000313" key="1">
    <source>
        <dbReference type="EMBL" id="SMF94049.1"/>
    </source>
</evidence>